<feature type="domain" description="DUF1989" evidence="1">
    <location>
        <begin position="19"/>
        <end position="181"/>
    </location>
</feature>
<organism evidence="2 3">
    <name type="scientific">Salicibibacter cibarius</name>
    <dbReference type="NCBI Taxonomy" id="2743000"/>
    <lineage>
        <taxon>Bacteria</taxon>
        <taxon>Bacillati</taxon>
        <taxon>Bacillota</taxon>
        <taxon>Bacilli</taxon>
        <taxon>Bacillales</taxon>
        <taxon>Bacillaceae</taxon>
        <taxon>Salicibibacter</taxon>
    </lineage>
</organism>
<dbReference type="PANTHER" id="PTHR31527">
    <property type="entry name" value="RE64534P"/>
    <property type="match status" value="1"/>
</dbReference>
<keyword evidence="3" id="KW-1185">Reference proteome</keyword>
<dbReference type="Proteomes" id="UP000595823">
    <property type="component" value="Chromosome"/>
</dbReference>
<name>A0A7T6Z7R2_9BACI</name>
<dbReference type="AlphaFoldDB" id="A0A7T6Z7R2"/>
<sequence>MKEVRCMVDGGGVREEIFIPPYEGRSVELKVGDELVLIDVEGKQVGDFVCFNKHDIEEYVSPVHMRASLSSIRLKEGDGLYSNKRRPLMEFVQDTVGKHDFFFPACDYYRYKMDFGNEDHPNCHDNLKIALENHGIHPVKIPDPINWFMNNVLDELGDYTIQEPLSKPGDYIRLRATEDVVIACSTCSQDMEAVNGWQVTPLKMQIMGAVSERGTIFAKVDKDKFL</sequence>
<dbReference type="EMBL" id="CP054705">
    <property type="protein sequence ID" value="QQK78382.1"/>
    <property type="molecule type" value="Genomic_DNA"/>
</dbReference>
<evidence type="ECO:0000313" key="3">
    <source>
        <dbReference type="Proteomes" id="UP000595823"/>
    </source>
</evidence>
<gene>
    <name evidence="2" type="ORF">HUG15_17505</name>
</gene>
<reference evidence="2 3" key="1">
    <citation type="submission" date="2020-06" db="EMBL/GenBank/DDBJ databases">
        <title>Genomic analysis of Salicibibacter sp. NKC5-3.</title>
        <authorList>
            <person name="Oh Y.J."/>
        </authorList>
    </citation>
    <scope>NUCLEOTIDE SEQUENCE [LARGE SCALE GENOMIC DNA]</scope>
    <source>
        <strain evidence="2 3">NKC5-3</strain>
    </source>
</reference>
<dbReference type="PANTHER" id="PTHR31527:SF0">
    <property type="entry name" value="RE64534P"/>
    <property type="match status" value="1"/>
</dbReference>
<evidence type="ECO:0000259" key="1">
    <source>
        <dbReference type="Pfam" id="PF09347"/>
    </source>
</evidence>
<evidence type="ECO:0000313" key="2">
    <source>
        <dbReference type="EMBL" id="QQK78382.1"/>
    </source>
</evidence>
<dbReference type="InterPro" id="IPR018959">
    <property type="entry name" value="DUF1989"/>
</dbReference>
<dbReference type="KEGG" id="scia:HUG15_17505"/>
<protein>
    <submittedName>
        <fullName evidence="2">Urea carboxylase-associated family protein</fullName>
    </submittedName>
</protein>
<proteinExistence type="predicted"/>
<dbReference type="Pfam" id="PF09347">
    <property type="entry name" value="DUF1989"/>
    <property type="match status" value="1"/>
</dbReference>
<accession>A0A7T6Z7R2</accession>